<dbReference type="HOGENOM" id="CLU_044614_0_0_1"/>
<sequence>MKAILRDTEKRHWKWIPFVGSAFILGTINIAGSIRFSQIAWIDQRDIQGGPLVVLFALQTTPANVIAIVTEIIMIALGDSFLIARCHALWQKKYITVCLSILLMATLSITALHFFEVVTLEELDGDALNLRFSIPFATLLTFLHVLLCLLLLWRIVDLRRRLPLSDLNPIAKKFKSIEGVIIESAIPIAFLSFVFLMLFVSNNPGTVLIFPLLVQAMGIIPSLIVLRMIGGYAWSPRVLRNVGASNALQGQLGHAPGTTELSARDFNNAQSTHSFDLKGNLTDV</sequence>
<dbReference type="Proteomes" id="UP000054279">
    <property type="component" value="Unassembled WGS sequence"/>
</dbReference>
<gene>
    <name evidence="2" type="ORF">M422DRAFT_168389</name>
</gene>
<evidence type="ECO:0000256" key="1">
    <source>
        <dbReference type="SAM" id="Phobius"/>
    </source>
</evidence>
<evidence type="ECO:0000313" key="3">
    <source>
        <dbReference type="Proteomes" id="UP000054279"/>
    </source>
</evidence>
<feature type="transmembrane region" description="Helical" evidence="1">
    <location>
        <begin position="207"/>
        <end position="230"/>
    </location>
</feature>
<keyword evidence="3" id="KW-1185">Reference proteome</keyword>
<organism evidence="2 3">
    <name type="scientific">Sphaerobolus stellatus (strain SS14)</name>
    <dbReference type="NCBI Taxonomy" id="990650"/>
    <lineage>
        <taxon>Eukaryota</taxon>
        <taxon>Fungi</taxon>
        <taxon>Dikarya</taxon>
        <taxon>Basidiomycota</taxon>
        <taxon>Agaricomycotina</taxon>
        <taxon>Agaricomycetes</taxon>
        <taxon>Phallomycetidae</taxon>
        <taxon>Geastrales</taxon>
        <taxon>Sphaerobolaceae</taxon>
        <taxon>Sphaerobolus</taxon>
    </lineage>
</organism>
<dbReference type="AlphaFoldDB" id="A0A0C9VBL4"/>
<proteinExistence type="predicted"/>
<dbReference type="EMBL" id="KN837118">
    <property type="protein sequence ID" value="KIJ44354.1"/>
    <property type="molecule type" value="Genomic_DNA"/>
</dbReference>
<feature type="transmembrane region" description="Helical" evidence="1">
    <location>
        <begin position="134"/>
        <end position="156"/>
    </location>
</feature>
<reference evidence="2 3" key="1">
    <citation type="submission" date="2014-06" db="EMBL/GenBank/DDBJ databases">
        <title>Evolutionary Origins and Diversification of the Mycorrhizal Mutualists.</title>
        <authorList>
            <consortium name="DOE Joint Genome Institute"/>
            <consortium name="Mycorrhizal Genomics Consortium"/>
            <person name="Kohler A."/>
            <person name="Kuo A."/>
            <person name="Nagy L.G."/>
            <person name="Floudas D."/>
            <person name="Copeland A."/>
            <person name="Barry K.W."/>
            <person name="Cichocki N."/>
            <person name="Veneault-Fourrey C."/>
            <person name="LaButti K."/>
            <person name="Lindquist E.A."/>
            <person name="Lipzen A."/>
            <person name="Lundell T."/>
            <person name="Morin E."/>
            <person name="Murat C."/>
            <person name="Riley R."/>
            <person name="Ohm R."/>
            <person name="Sun H."/>
            <person name="Tunlid A."/>
            <person name="Henrissat B."/>
            <person name="Grigoriev I.V."/>
            <person name="Hibbett D.S."/>
            <person name="Martin F."/>
        </authorList>
    </citation>
    <scope>NUCLEOTIDE SEQUENCE [LARGE SCALE GENOMIC DNA]</scope>
    <source>
        <strain evidence="2 3">SS14</strain>
    </source>
</reference>
<dbReference type="OrthoDB" id="2796825at2759"/>
<keyword evidence="1" id="KW-0472">Membrane</keyword>
<feature type="transmembrane region" description="Helical" evidence="1">
    <location>
        <begin position="52"/>
        <end position="82"/>
    </location>
</feature>
<keyword evidence="1" id="KW-0812">Transmembrane</keyword>
<protein>
    <submittedName>
        <fullName evidence="2">Uncharacterized protein</fullName>
    </submittedName>
</protein>
<feature type="transmembrane region" description="Helical" evidence="1">
    <location>
        <begin position="177"/>
        <end position="201"/>
    </location>
</feature>
<accession>A0A0C9VBL4</accession>
<feature type="transmembrane region" description="Helical" evidence="1">
    <location>
        <begin position="94"/>
        <end position="114"/>
    </location>
</feature>
<feature type="transmembrane region" description="Helical" evidence="1">
    <location>
        <begin position="12"/>
        <end position="32"/>
    </location>
</feature>
<name>A0A0C9VBL4_SPHS4</name>
<evidence type="ECO:0000313" key="2">
    <source>
        <dbReference type="EMBL" id="KIJ44354.1"/>
    </source>
</evidence>
<keyword evidence="1" id="KW-1133">Transmembrane helix</keyword>